<reference evidence="1 4" key="2">
    <citation type="submission" date="2019-08" db="EMBL/GenBank/DDBJ databases">
        <title>The genome sequence of a newly discovered highly antifungal drug resistant Aspergillus species, Aspergillus tanneri NIH 1004.</title>
        <authorList>
            <person name="Mounaud S."/>
            <person name="Singh I."/>
            <person name="Joardar V."/>
            <person name="Pakala S."/>
            <person name="Pakala S."/>
            <person name="Venepally P."/>
            <person name="Chung J.K."/>
            <person name="Losada L."/>
            <person name="Nierman W.C."/>
        </authorList>
    </citation>
    <scope>NUCLEOTIDE SEQUENCE [LARGE SCALE GENOMIC DNA]</scope>
    <source>
        <strain evidence="1 4">NIH1004</strain>
    </source>
</reference>
<dbReference type="Pfam" id="PF13092">
    <property type="entry name" value="CENP-L"/>
    <property type="match status" value="1"/>
</dbReference>
<sequence length="356" mass="38545">MAEAGINQLLNISWTLHRLSPLHHEKEYQTLLDNPVALKTYAARLRDQLTGNVLAGVQTGAPAVAEESLFRTGALKDCTWETISTLALLEPEDVSGSHSSSQSAGISVTLEYENITYRAVLLAPPNPSHTLSARKKSTYLPLLLTRFPSPLRQNFISFLSDNFDTYCSSLRLPSQFMCSALEMYLNALKLGDEGRDAQIVLEDIVKELQLTVAFSPHVAPALRSLNINVPQSSLKSVMLMSSGPSGTPGHGSVLSGLSAYVEKHLAMDLDLAGSSSSSNVTKQHVRVSKIACGGFLLAGEGRLKLVVQLGKPGSGDRSTDNDEEARNQRSRLALRANEALLHLVLRRAASSELDDI</sequence>
<gene>
    <name evidence="1" type="ORF">ATNIH1004_007882</name>
    <name evidence="2" type="ORF">EYZ11_000262</name>
</gene>
<proteinExistence type="predicted"/>
<reference evidence="2 3" key="1">
    <citation type="submission" date="2019-03" db="EMBL/GenBank/DDBJ databases">
        <title>The genome sequence of a newly discovered highly antifungal drug resistant Aspergillus species, Aspergillus tanneri NIH 1004.</title>
        <authorList>
            <person name="Mounaud S."/>
            <person name="Singh I."/>
            <person name="Joardar V."/>
            <person name="Pakala S."/>
            <person name="Pakala S."/>
            <person name="Venepally P."/>
            <person name="Hoover J."/>
            <person name="Nierman W."/>
            <person name="Chung J."/>
            <person name="Losada L."/>
        </authorList>
    </citation>
    <scope>NUCLEOTIDE SEQUENCE [LARGE SCALE GENOMIC DNA]</scope>
    <source>
        <strain evidence="2 3">NIH1004</strain>
    </source>
</reference>
<dbReference type="InterPro" id="IPR025204">
    <property type="entry name" value="CENP-L"/>
</dbReference>
<comment type="caution">
    <text evidence="2">The sequence shown here is derived from an EMBL/GenBank/DDBJ whole genome shotgun (WGS) entry which is preliminary data.</text>
</comment>
<dbReference type="Proteomes" id="UP000308092">
    <property type="component" value="Unassembled WGS sequence"/>
</dbReference>
<dbReference type="VEuPathDB" id="FungiDB:EYZ11_000262"/>
<dbReference type="EMBL" id="SOSA01000004">
    <property type="protein sequence ID" value="THD00212.1"/>
    <property type="molecule type" value="Genomic_DNA"/>
</dbReference>
<evidence type="ECO:0000313" key="3">
    <source>
        <dbReference type="Proteomes" id="UP000308092"/>
    </source>
</evidence>
<dbReference type="RefSeq" id="XP_033425812.1">
    <property type="nucleotide sequence ID" value="XM_033572497.1"/>
</dbReference>
<evidence type="ECO:0000313" key="4">
    <source>
        <dbReference type="Proteomes" id="UP000324241"/>
    </source>
</evidence>
<name>A0A4S3JXE9_9EURO</name>
<dbReference type="EMBL" id="QUQM01000007">
    <property type="protein sequence ID" value="KAA8646451.1"/>
    <property type="molecule type" value="Genomic_DNA"/>
</dbReference>
<accession>A0A4S3JXE9</accession>
<dbReference type="AlphaFoldDB" id="A0A4S3JXE9"/>
<evidence type="ECO:0000313" key="2">
    <source>
        <dbReference type="EMBL" id="THD00212.1"/>
    </source>
</evidence>
<protein>
    <submittedName>
        <fullName evidence="2">Uncharacterized protein</fullName>
    </submittedName>
</protein>
<dbReference type="OrthoDB" id="8864979at2759"/>
<dbReference type="GeneID" id="54330584"/>
<keyword evidence="3" id="KW-1185">Reference proteome</keyword>
<dbReference type="Proteomes" id="UP000324241">
    <property type="component" value="Unassembled WGS sequence"/>
</dbReference>
<organism evidence="2 3">
    <name type="scientific">Aspergillus tanneri</name>
    <dbReference type="NCBI Taxonomy" id="1220188"/>
    <lineage>
        <taxon>Eukaryota</taxon>
        <taxon>Fungi</taxon>
        <taxon>Dikarya</taxon>
        <taxon>Ascomycota</taxon>
        <taxon>Pezizomycotina</taxon>
        <taxon>Eurotiomycetes</taxon>
        <taxon>Eurotiomycetidae</taxon>
        <taxon>Eurotiales</taxon>
        <taxon>Aspergillaceae</taxon>
        <taxon>Aspergillus</taxon>
        <taxon>Aspergillus subgen. Circumdati</taxon>
    </lineage>
</organism>
<evidence type="ECO:0000313" key="1">
    <source>
        <dbReference type="EMBL" id="KAA8646451.1"/>
    </source>
</evidence>